<name>A0A9P8MPD5_9HYPO</name>
<dbReference type="SUPFAM" id="SSF53474">
    <property type="entry name" value="alpha/beta-Hydrolases"/>
    <property type="match status" value="1"/>
</dbReference>
<accession>A0A9P8MPD5</accession>
<proteinExistence type="predicted"/>
<gene>
    <name evidence="2" type="ORF">HRG_10457</name>
</gene>
<protein>
    <submittedName>
        <fullName evidence="2">Alpha/beta hydrolase family domain-containing protein</fullName>
    </submittedName>
</protein>
<comment type="caution">
    <text evidence="2">The sequence shown here is derived from an EMBL/GenBank/DDBJ whole genome shotgun (WGS) entry which is preliminary data.</text>
</comment>
<evidence type="ECO:0000313" key="2">
    <source>
        <dbReference type="EMBL" id="KAH0958770.1"/>
    </source>
</evidence>
<dbReference type="Pfam" id="PF12146">
    <property type="entry name" value="Hydrolase_4"/>
    <property type="match status" value="1"/>
</dbReference>
<dbReference type="InterPro" id="IPR022742">
    <property type="entry name" value="Hydrolase_4"/>
</dbReference>
<dbReference type="GeneID" id="68359586"/>
<reference evidence="2" key="1">
    <citation type="submission" date="2021-09" db="EMBL/GenBank/DDBJ databases">
        <title>A high-quality genome of the endoparasitic fungus Hirsutella rhossiliensis with a comparison of Hirsutella genomes reveals transposable elements contributing to genome size variation.</title>
        <authorList>
            <person name="Lin R."/>
            <person name="Jiao Y."/>
            <person name="Sun X."/>
            <person name="Ling J."/>
            <person name="Xie B."/>
            <person name="Cheng X."/>
        </authorList>
    </citation>
    <scope>NUCLEOTIDE SEQUENCE</scope>
    <source>
        <strain evidence="2">HR02</strain>
    </source>
</reference>
<dbReference type="AlphaFoldDB" id="A0A9P8MPD5"/>
<dbReference type="Proteomes" id="UP000824596">
    <property type="component" value="Unassembled WGS sequence"/>
</dbReference>
<evidence type="ECO:0000313" key="3">
    <source>
        <dbReference type="Proteomes" id="UP000824596"/>
    </source>
</evidence>
<dbReference type="RefSeq" id="XP_044716283.1">
    <property type="nucleotide sequence ID" value="XM_044868928.1"/>
</dbReference>
<dbReference type="InterPro" id="IPR029058">
    <property type="entry name" value="AB_hydrolase_fold"/>
</dbReference>
<sequence length="421" mass="46972">MSSAIFNIVEHFIDASHIREYPRATAQSQDEKLLLHVKQYVPRDNPSPQKGDLTIIGAHGNGFPKELYEPLWDDFWREAERRGVRIRSIWISDGAWQGRSGVLNQGKLGNDPSWFDYARDMVQVINTFRMPRPLFAIGHSFGANALVNVALMHPRFFNGLVLLDPVIGHFDSSPEYLVQGPAALSIHRRDVWPSRKAAADAFRRSGFYQAWDPRVLDRWIEHGIRPVSGNEDVDGEVTLATSKHQEVFTYMRPSWPAYDAKGTILVNPELAPDLDTGPGHRCSHPFYRAEGAATMARLPNVRPGTLYIIGAKSASAAPDICGDRVALTGSGPGGSGGVRAGRVKEVVHPDYGHLIPMEAPLFCAAEAAAWAKTELDRWWAEERRYDEWAKKPLADKVMVSDEYKRRLGVADRNTGRTGAKI</sequence>
<dbReference type="EMBL" id="JAIZPD010000015">
    <property type="protein sequence ID" value="KAH0958770.1"/>
    <property type="molecule type" value="Genomic_DNA"/>
</dbReference>
<dbReference type="GO" id="GO:0016787">
    <property type="term" value="F:hydrolase activity"/>
    <property type="evidence" value="ECO:0007669"/>
    <property type="project" value="UniProtKB-KW"/>
</dbReference>
<dbReference type="Gene3D" id="3.40.50.1820">
    <property type="entry name" value="alpha/beta hydrolase"/>
    <property type="match status" value="1"/>
</dbReference>
<feature type="domain" description="Serine aminopeptidase S33" evidence="1">
    <location>
        <begin position="97"/>
        <end position="169"/>
    </location>
</feature>
<keyword evidence="3" id="KW-1185">Reference proteome</keyword>
<organism evidence="2 3">
    <name type="scientific">Hirsutella rhossiliensis</name>
    <dbReference type="NCBI Taxonomy" id="111463"/>
    <lineage>
        <taxon>Eukaryota</taxon>
        <taxon>Fungi</taxon>
        <taxon>Dikarya</taxon>
        <taxon>Ascomycota</taxon>
        <taxon>Pezizomycotina</taxon>
        <taxon>Sordariomycetes</taxon>
        <taxon>Hypocreomycetidae</taxon>
        <taxon>Hypocreales</taxon>
        <taxon>Ophiocordycipitaceae</taxon>
        <taxon>Hirsutella</taxon>
    </lineage>
</organism>
<keyword evidence="2" id="KW-0378">Hydrolase</keyword>
<evidence type="ECO:0000259" key="1">
    <source>
        <dbReference type="Pfam" id="PF12146"/>
    </source>
</evidence>
<dbReference type="OrthoDB" id="94039at2759"/>